<dbReference type="PANTHER" id="PTHR33172:SF66">
    <property type="entry name" value="OVATE FAMILY PROTEIN"/>
    <property type="match status" value="1"/>
</dbReference>
<name>A0AAN8YCG6_SOLBU</name>
<dbReference type="AlphaFoldDB" id="A0AAN8YCG6"/>
<evidence type="ECO:0000313" key="4">
    <source>
        <dbReference type="Proteomes" id="UP001371456"/>
    </source>
</evidence>
<gene>
    <name evidence="3" type="ORF">RDI58_015962</name>
</gene>
<dbReference type="InterPro" id="IPR051992">
    <property type="entry name" value="OxStress_Response_Reg"/>
</dbReference>
<dbReference type="PANTHER" id="PTHR33172">
    <property type="entry name" value="OS08G0516900 PROTEIN"/>
    <property type="match status" value="1"/>
</dbReference>
<dbReference type="GO" id="GO:0006950">
    <property type="term" value="P:response to stress"/>
    <property type="evidence" value="ECO:0007669"/>
    <property type="project" value="UniProtKB-ARBA"/>
</dbReference>
<reference evidence="3 4" key="1">
    <citation type="submission" date="2024-02" db="EMBL/GenBank/DDBJ databases">
        <title>de novo genome assembly of Solanum bulbocastanum strain 11H21.</title>
        <authorList>
            <person name="Hosaka A.J."/>
        </authorList>
    </citation>
    <scope>NUCLEOTIDE SEQUENCE [LARGE SCALE GENOMIC DNA]</scope>
    <source>
        <tissue evidence="3">Young leaves</tissue>
    </source>
</reference>
<evidence type="ECO:0000256" key="1">
    <source>
        <dbReference type="ARBA" id="ARBA00004123"/>
    </source>
</evidence>
<protein>
    <submittedName>
        <fullName evidence="3">Uncharacterized protein</fullName>
    </submittedName>
</protein>
<organism evidence="3 4">
    <name type="scientific">Solanum bulbocastanum</name>
    <name type="common">Wild potato</name>
    <dbReference type="NCBI Taxonomy" id="147425"/>
    <lineage>
        <taxon>Eukaryota</taxon>
        <taxon>Viridiplantae</taxon>
        <taxon>Streptophyta</taxon>
        <taxon>Embryophyta</taxon>
        <taxon>Tracheophyta</taxon>
        <taxon>Spermatophyta</taxon>
        <taxon>Magnoliopsida</taxon>
        <taxon>eudicotyledons</taxon>
        <taxon>Gunneridae</taxon>
        <taxon>Pentapetalae</taxon>
        <taxon>asterids</taxon>
        <taxon>lamiids</taxon>
        <taxon>Solanales</taxon>
        <taxon>Solanaceae</taxon>
        <taxon>Solanoideae</taxon>
        <taxon>Solaneae</taxon>
        <taxon>Solanum</taxon>
    </lineage>
</organism>
<dbReference type="GO" id="GO:0005634">
    <property type="term" value="C:nucleus"/>
    <property type="evidence" value="ECO:0007669"/>
    <property type="project" value="UniProtKB-SubCell"/>
</dbReference>
<evidence type="ECO:0000313" key="3">
    <source>
        <dbReference type="EMBL" id="KAK6787437.1"/>
    </source>
</evidence>
<dbReference type="Proteomes" id="UP001371456">
    <property type="component" value="Unassembled WGS sequence"/>
</dbReference>
<comment type="subcellular location">
    <subcellularLocation>
        <location evidence="1">Nucleus</location>
    </subcellularLocation>
</comment>
<evidence type="ECO:0000256" key="2">
    <source>
        <dbReference type="ARBA" id="ARBA00023242"/>
    </source>
</evidence>
<keyword evidence="2" id="KW-0539">Nucleus</keyword>
<keyword evidence="4" id="KW-1185">Reference proteome</keyword>
<proteinExistence type="predicted"/>
<comment type="caution">
    <text evidence="3">The sequence shown here is derived from an EMBL/GenBank/DDBJ whole genome shotgun (WGS) entry which is preliminary data.</text>
</comment>
<dbReference type="EMBL" id="JBANQN010000006">
    <property type="protein sequence ID" value="KAK6787437.1"/>
    <property type="molecule type" value="Genomic_DNA"/>
</dbReference>
<accession>A0AAN8YCG6</accession>
<sequence>MFPQHSEKSHVFFPILIDQKVVVSFHFFLVLSIPKMGEGNIEMFKDKWFQCGNSLENKNCSSWMINEGDNNSPSSSSIGESSSTISSLNCNSSLETMDDASSDGALSGLSTLMAQLPIKRGLSEYYDGKSESFTCLGRVTSLEDLPKKENRCNRKMKKSLYKSYTLPKPIMFKKASRSSFLSSCFTSKRPSSCIRRSRPPLIPVQRT</sequence>